<gene>
    <name evidence="1" type="ORF">BFS30_20685</name>
</gene>
<organism evidence="1 2">
    <name type="scientific">Pedobacter steynii</name>
    <dbReference type="NCBI Taxonomy" id="430522"/>
    <lineage>
        <taxon>Bacteria</taxon>
        <taxon>Pseudomonadati</taxon>
        <taxon>Bacteroidota</taxon>
        <taxon>Sphingobacteriia</taxon>
        <taxon>Sphingobacteriales</taxon>
        <taxon>Sphingobacteriaceae</taxon>
        <taxon>Pedobacter</taxon>
    </lineage>
</organism>
<dbReference type="EMBL" id="CP017141">
    <property type="protein sequence ID" value="AOM79374.1"/>
    <property type="molecule type" value="Genomic_DNA"/>
</dbReference>
<keyword evidence="2" id="KW-1185">Reference proteome</keyword>
<dbReference type="Proteomes" id="UP000094313">
    <property type="component" value="Chromosome"/>
</dbReference>
<reference evidence="1 2" key="1">
    <citation type="submission" date="2016-08" db="EMBL/GenBank/DDBJ databases">
        <authorList>
            <person name="Seilhamer J.J."/>
        </authorList>
    </citation>
    <scope>NUCLEOTIDE SEQUENCE [LARGE SCALE GENOMIC DNA]</scope>
    <source>
        <strain evidence="1 2">DX4</strain>
    </source>
</reference>
<accession>A0A1D7QL23</accession>
<dbReference type="AlphaFoldDB" id="A0A1D7QL23"/>
<evidence type="ECO:0000313" key="1">
    <source>
        <dbReference type="EMBL" id="AOM79374.1"/>
    </source>
</evidence>
<evidence type="ECO:0000313" key="2">
    <source>
        <dbReference type="Proteomes" id="UP000094313"/>
    </source>
</evidence>
<dbReference type="OrthoDB" id="1254210at2"/>
<sequence length="241" mass="27575">MNLESLTGTNNRHNPIKMIKQYRLLLLALLLIGCKKEPAIELEDFNLDSKLSTFVSAKNKHKTYTNYYQIKSEIIGADTVSDGEFIGSEQSVRIDYKQQTFSYKDVIARFGDFEFNAINFATTVTGKLMVFNAVAGKISLKETQSFVQLLNDKYGQAAKTKGEFIKPFDIYTWQLKDRIIKYCVVSENDSNALKVGTDKDQQIIKERKKEPYLKAFIYIIKKEYADQVIGEMSSGDLLYCD</sequence>
<name>A0A1D7QL23_9SPHI</name>
<dbReference type="RefSeq" id="WP_069381036.1">
    <property type="nucleotide sequence ID" value="NZ_CP017141.1"/>
</dbReference>
<dbReference type="KEGG" id="psty:BFS30_20685"/>
<proteinExistence type="predicted"/>
<protein>
    <submittedName>
        <fullName evidence="1">Uncharacterized protein</fullName>
    </submittedName>
</protein>